<dbReference type="InterPro" id="IPR011320">
    <property type="entry name" value="RNase_H1_N"/>
</dbReference>
<protein>
    <recommendedName>
        <fullName evidence="9">ATP-dependent DNA helicase</fullName>
        <ecNumber evidence="9">5.6.2.3</ecNumber>
    </recommendedName>
</protein>
<gene>
    <name evidence="12" type="ORF">BP5553_08958</name>
</gene>
<dbReference type="SUPFAM" id="SSF55658">
    <property type="entry name" value="L9 N-domain-like"/>
    <property type="match status" value="1"/>
</dbReference>
<dbReference type="InterPro" id="IPR010285">
    <property type="entry name" value="DNA_helicase_pif1-like_DEAD"/>
</dbReference>
<dbReference type="Pfam" id="PF05970">
    <property type="entry name" value="PIF1"/>
    <property type="match status" value="1"/>
</dbReference>
<dbReference type="GO" id="GO:0006310">
    <property type="term" value="P:DNA recombination"/>
    <property type="evidence" value="ECO:0007669"/>
    <property type="project" value="UniProtKB-KW"/>
</dbReference>
<dbReference type="OrthoDB" id="432234at2759"/>
<keyword evidence="1 9" id="KW-0547">Nucleotide-binding</keyword>
<comment type="caution">
    <text evidence="12">The sequence shown here is derived from an EMBL/GenBank/DDBJ whole genome shotgun (WGS) entry which is preliminary data.</text>
</comment>
<evidence type="ECO:0000256" key="8">
    <source>
        <dbReference type="ARBA" id="ARBA00023235"/>
    </source>
</evidence>
<dbReference type="Gene3D" id="3.40.970.10">
    <property type="entry name" value="Ribonuclease H1, N-terminal domain"/>
    <property type="match status" value="1"/>
</dbReference>
<reference evidence="12 13" key="1">
    <citation type="journal article" date="2018" name="IMA Fungus">
        <title>IMA Genome-F 9: Draft genome sequence of Annulohypoxylon stygium, Aspergillus mulundensis, Berkeleyomyces basicola (syn. Thielaviopsis basicola), Ceratocystis smalleyi, two Cercospora beticola strains, Coleophoma cylindrospora, Fusarium fracticaudum, Phialophora cf. hyalina, and Morchella septimelata.</title>
        <authorList>
            <person name="Wingfield B.D."/>
            <person name="Bills G.F."/>
            <person name="Dong Y."/>
            <person name="Huang W."/>
            <person name="Nel W.J."/>
            <person name="Swalarsk-Parry B.S."/>
            <person name="Vaghefi N."/>
            <person name="Wilken P.M."/>
            <person name="An Z."/>
            <person name="de Beer Z.W."/>
            <person name="De Vos L."/>
            <person name="Chen L."/>
            <person name="Duong T.A."/>
            <person name="Gao Y."/>
            <person name="Hammerbacher A."/>
            <person name="Kikkert J.R."/>
            <person name="Li Y."/>
            <person name="Li H."/>
            <person name="Li K."/>
            <person name="Li Q."/>
            <person name="Liu X."/>
            <person name="Ma X."/>
            <person name="Naidoo K."/>
            <person name="Pethybridge S.J."/>
            <person name="Sun J."/>
            <person name="Steenkamp E.T."/>
            <person name="van der Nest M.A."/>
            <person name="van Wyk S."/>
            <person name="Wingfield M.J."/>
            <person name="Xiong C."/>
            <person name="Yue Q."/>
            <person name="Zhang X."/>
        </authorList>
    </citation>
    <scope>NUCLEOTIDE SEQUENCE [LARGE SCALE GENOMIC DNA]</scope>
    <source>
        <strain evidence="12 13">BP 5553</strain>
    </source>
</reference>
<evidence type="ECO:0000256" key="10">
    <source>
        <dbReference type="SAM" id="MobiDB-lite"/>
    </source>
</evidence>
<evidence type="ECO:0000256" key="3">
    <source>
        <dbReference type="ARBA" id="ARBA00022801"/>
    </source>
</evidence>
<organism evidence="12 13">
    <name type="scientific">Venustampulla echinocandica</name>
    <dbReference type="NCBI Taxonomy" id="2656787"/>
    <lineage>
        <taxon>Eukaryota</taxon>
        <taxon>Fungi</taxon>
        <taxon>Dikarya</taxon>
        <taxon>Ascomycota</taxon>
        <taxon>Pezizomycotina</taxon>
        <taxon>Leotiomycetes</taxon>
        <taxon>Helotiales</taxon>
        <taxon>Pleuroascaceae</taxon>
        <taxon>Venustampulla</taxon>
    </lineage>
</organism>
<keyword evidence="4 9" id="KW-0347">Helicase</keyword>
<evidence type="ECO:0000313" key="12">
    <source>
        <dbReference type="EMBL" id="RDL32502.1"/>
    </source>
</evidence>
<dbReference type="GO" id="GO:0043139">
    <property type="term" value="F:5'-3' DNA helicase activity"/>
    <property type="evidence" value="ECO:0007669"/>
    <property type="project" value="UniProtKB-EC"/>
</dbReference>
<keyword evidence="5 9" id="KW-0067">ATP-binding</keyword>
<dbReference type="AlphaFoldDB" id="A0A370TDH1"/>
<accession>A0A370TDH1</accession>
<evidence type="ECO:0000313" key="13">
    <source>
        <dbReference type="Proteomes" id="UP000254866"/>
    </source>
</evidence>
<dbReference type="GO" id="GO:0006281">
    <property type="term" value="P:DNA repair"/>
    <property type="evidence" value="ECO:0007669"/>
    <property type="project" value="UniProtKB-KW"/>
</dbReference>
<keyword evidence="8" id="KW-0413">Isomerase</keyword>
<keyword evidence="7 9" id="KW-0234">DNA repair</keyword>
<evidence type="ECO:0000256" key="4">
    <source>
        <dbReference type="ARBA" id="ARBA00022806"/>
    </source>
</evidence>
<keyword evidence="13" id="KW-1185">Reference proteome</keyword>
<dbReference type="PANTHER" id="PTHR47642">
    <property type="entry name" value="ATP-DEPENDENT DNA HELICASE"/>
    <property type="match status" value="1"/>
</dbReference>
<keyword evidence="9" id="KW-0233">DNA recombination</keyword>
<comment type="cofactor">
    <cofactor evidence="9">
        <name>Mg(2+)</name>
        <dbReference type="ChEBI" id="CHEBI:18420"/>
    </cofactor>
</comment>
<evidence type="ECO:0000259" key="11">
    <source>
        <dbReference type="SMART" id="SM00382"/>
    </source>
</evidence>
<evidence type="ECO:0000256" key="9">
    <source>
        <dbReference type="RuleBase" id="RU363044"/>
    </source>
</evidence>
<evidence type="ECO:0000256" key="7">
    <source>
        <dbReference type="ARBA" id="ARBA00023204"/>
    </source>
</evidence>
<feature type="region of interest" description="Disordered" evidence="10">
    <location>
        <begin position="193"/>
        <end position="212"/>
    </location>
</feature>
<dbReference type="GeneID" id="43601807"/>
<dbReference type="InterPro" id="IPR049163">
    <property type="entry name" value="Pif1-like_2B_dom"/>
</dbReference>
<evidence type="ECO:0000256" key="2">
    <source>
        <dbReference type="ARBA" id="ARBA00022763"/>
    </source>
</evidence>
<dbReference type="STRING" id="2656787.A0A370TDH1"/>
<sequence>MPHYLIRGCRGTGRGASHWDATYTTEKGFHAVAFTASSEDNRTKTCILEKAPITSFRYLGNQNRPKKSSLYLLKHILVPAIPNEVFVCSLAHTQSTRTLHKHARFPWAINLPKFTFSAITATLARILDIFAYVVFRGREPGIYYSWPDCDKQVKGFSGNYYLGYDTRCEAETAFADWEQSSSVYEAAKPRIQTDPFSDHDAKGLSLGENPPDTSLKYPQSKENHPRLIPLQADNTPKSLIRSIIDITSPDDEQGPAAKKLKSGADDFKSNIDFIGFDPDTLNEALEVEGPQHVELTSAQLVVVDLELNGCNLFLTGAAGSGKTITLKEIIRRLKDSKNLGVQVVAPTGIAALPLDGKTTYSFAGWKPDSLKEPMKTLLQGVKKTTTTAIRSLDVLIVEEISMVENQMLERLNRLLQHIMQSNLPFGGKQVIFVGDFHQLPPVKPFENCLECGSSMVDAGPLLHCTKSCIGSKGVHFREGDKWAFNAPVWAKLKLKHVRLDQIHRQKDTQFQNILNKVRNGDLLTDEEWNDLERNKNLPENVFAVRLMSRVSKVKSFNDKQLELLPSEEKTWAAYDTYTKYMKSLQYHRFPAELTLKVGAKVVLLSNLDPKHGLVNGTQGEVIQFVDTQKWQTKQQGLWEKACFDVFQPLNKFLWPIVRFANGRTQAIPPVTQSSLKGPDDRRYLISRTQIPLALAWALSIHKSQGMTLEYAEVSSRDIFESGQLYVGLSRVTTLGGLTVTGFSRKRTSMNPDVLNFYKNAKWGRLGPVNTLSGFGFAKFKTDREASADQLGSIDTKIAQEGKKPLLRLSPLPHIDSELPSPDDKEN</sequence>
<dbReference type="Proteomes" id="UP000254866">
    <property type="component" value="Unassembled WGS sequence"/>
</dbReference>
<keyword evidence="3 9" id="KW-0378">Hydrolase</keyword>
<dbReference type="Pfam" id="PF01693">
    <property type="entry name" value="Cauli_VI"/>
    <property type="match status" value="1"/>
</dbReference>
<dbReference type="EMBL" id="NPIC01000010">
    <property type="protein sequence ID" value="RDL32502.1"/>
    <property type="molecule type" value="Genomic_DNA"/>
</dbReference>
<dbReference type="RefSeq" id="XP_031866224.1">
    <property type="nucleotide sequence ID" value="XM_032017581.1"/>
</dbReference>
<dbReference type="InterPro" id="IPR003593">
    <property type="entry name" value="AAA+_ATPase"/>
</dbReference>
<dbReference type="PANTHER" id="PTHR47642:SF5">
    <property type="entry name" value="ATP-DEPENDENT DNA HELICASE"/>
    <property type="match status" value="1"/>
</dbReference>
<dbReference type="Pfam" id="PF21530">
    <property type="entry name" value="Pif1_2B_dom"/>
    <property type="match status" value="1"/>
</dbReference>
<dbReference type="Gene3D" id="3.40.50.300">
    <property type="entry name" value="P-loop containing nucleotide triphosphate hydrolases"/>
    <property type="match status" value="1"/>
</dbReference>
<evidence type="ECO:0000256" key="1">
    <source>
        <dbReference type="ARBA" id="ARBA00022741"/>
    </source>
</evidence>
<dbReference type="InterPro" id="IPR009027">
    <property type="entry name" value="Ribosomal_bL9/RNase_H1_N"/>
</dbReference>
<dbReference type="EC" id="5.6.2.3" evidence="9"/>
<dbReference type="GO" id="GO:0016887">
    <property type="term" value="F:ATP hydrolysis activity"/>
    <property type="evidence" value="ECO:0007669"/>
    <property type="project" value="RHEA"/>
</dbReference>
<dbReference type="GO" id="GO:0005524">
    <property type="term" value="F:ATP binding"/>
    <property type="evidence" value="ECO:0007669"/>
    <property type="project" value="UniProtKB-KW"/>
</dbReference>
<dbReference type="InterPro" id="IPR027417">
    <property type="entry name" value="P-loop_NTPase"/>
</dbReference>
<dbReference type="InterPro" id="IPR051055">
    <property type="entry name" value="PIF1_helicase"/>
</dbReference>
<dbReference type="CDD" id="cd18809">
    <property type="entry name" value="SF1_C_RecD"/>
    <property type="match status" value="1"/>
</dbReference>
<evidence type="ECO:0000256" key="6">
    <source>
        <dbReference type="ARBA" id="ARBA00023125"/>
    </source>
</evidence>
<keyword evidence="2 9" id="KW-0227">DNA damage</keyword>
<dbReference type="SUPFAM" id="SSF52540">
    <property type="entry name" value="P-loop containing nucleoside triphosphate hydrolases"/>
    <property type="match status" value="2"/>
</dbReference>
<comment type="similarity">
    <text evidence="9">Belongs to the helicase family.</text>
</comment>
<dbReference type="SMART" id="SM00382">
    <property type="entry name" value="AAA"/>
    <property type="match status" value="1"/>
</dbReference>
<dbReference type="InterPro" id="IPR037056">
    <property type="entry name" value="RNase_H1_N_sf"/>
</dbReference>
<proteinExistence type="inferred from homology"/>
<comment type="catalytic activity">
    <reaction evidence="9">
        <text>ATP + H2O = ADP + phosphate + H(+)</text>
        <dbReference type="Rhea" id="RHEA:13065"/>
        <dbReference type="ChEBI" id="CHEBI:15377"/>
        <dbReference type="ChEBI" id="CHEBI:15378"/>
        <dbReference type="ChEBI" id="CHEBI:30616"/>
        <dbReference type="ChEBI" id="CHEBI:43474"/>
        <dbReference type="ChEBI" id="CHEBI:456216"/>
        <dbReference type="EC" id="5.6.2.3"/>
    </reaction>
</comment>
<feature type="domain" description="AAA+ ATPase" evidence="11">
    <location>
        <begin position="308"/>
        <end position="445"/>
    </location>
</feature>
<name>A0A370TDH1_9HELO</name>
<evidence type="ECO:0000256" key="5">
    <source>
        <dbReference type="ARBA" id="ARBA00022840"/>
    </source>
</evidence>
<dbReference type="GO" id="GO:0000723">
    <property type="term" value="P:telomere maintenance"/>
    <property type="evidence" value="ECO:0007669"/>
    <property type="project" value="InterPro"/>
</dbReference>
<keyword evidence="6" id="KW-0238">DNA-binding</keyword>